<dbReference type="SUPFAM" id="SSF81383">
    <property type="entry name" value="F-box domain"/>
    <property type="match status" value="1"/>
</dbReference>
<keyword evidence="4" id="KW-1185">Reference proteome</keyword>
<dbReference type="PANTHER" id="PTHR47602:SF2">
    <property type="entry name" value="F-BOX PROTEIN SKIP22"/>
    <property type="match status" value="1"/>
</dbReference>
<dbReference type="Proteomes" id="UP001415857">
    <property type="component" value="Unassembled WGS sequence"/>
</dbReference>
<evidence type="ECO:0000259" key="2">
    <source>
        <dbReference type="PROSITE" id="PS50181"/>
    </source>
</evidence>
<protein>
    <recommendedName>
        <fullName evidence="2">F-box domain-containing protein</fullName>
    </recommendedName>
</protein>
<evidence type="ECO:0000313" key="3">
    <source>
        <dbReference type="EMBL" id="KAK9286155.1"/>
    </source>
</evidence>
<gene>
    <name evidence="3" type="ORF">L1049_014537</name>
</gene>
<dbReference type="EMBL" id="JBBPBK010000004">
    <property type="protein sequence ID" value="KAK9286155.1"/>
    <property type="molecule type" value="Genomic_DNA"/>
</dbReference>
<comment type="caution">
    <text evidence="3">The sequence shown here is derived from an EMBL/GenBank/DDBJ whole genome shotgun (WGS) entry which is preliminary data.</text>
</comment>
<name>A0AAP0RW22_LIQFO</name>
<dbReference type="InterPro" id="IPR036047">
    <property type="entry name" value="F-box-like_dom_sf"/>
</dbReference>
<feature type="compositionally biased region" description="Polar residues" evidence="1">
    <location>
        <begin position="160"/>
        <end position="174"/>
    </location>
</feature>
<dbReference type="InterPro" id="IPR001810">
    <property type="entry name" value="F-box_dom"/>
</dbReference>
<sequence>MKLRLRSLESKETLKIEVPTPCSLQHLKETLSHHISSSSSSSASSLHLSLNRKHELQASSPQDSLQSLGITSGDLIFYTLNPNAFSPQTLPPIPPIQDQTLNLAPSVQQSHMDETNLGEFQTLDSNTHEEKQTLIHAPSVQQPKTSDSEMGETHLGESETLIQTPSVQEQLSESDCSESDMGEGDVDESEALDSNAQKEETLENMDIDDGSESGSAVVGKKFSVPSFLRKVLRDELPDDVSDHRLLVIAVHAVLLESGFVGFDSVTGIRVDRFHLPDEWPSNAFTMSLWYTLPELITSGSDEIENVVLKFQSLGRFVNVYGSLGKNGSGLHWVCLDEYRFVQTIDLVWAKCDSTYEMSESDGYSNSNSYPDSEIFEFWKIVKDGLALPLLIDLCDRAGLVSPPCLMRLPTELKLKILELIPGVDVAKVACVCSELRYLSSNSDLWKQKFVEEFGTAAGERGGGHWRERFSSSWESKKKRKRMSRMWRGYPRVDRPFYFPVRRDPNPLWIPGMVGGDYDRFPGVGIPAPFGQPGRPFPRCPVRRRFAPNCNLGGFNS</sequence>
<reference evidence="3 4" key="1">
    <citation type="journal article" date="2024" name="Plant J.">
        <title>Genome sequences and population genomics reveal climatic adaptation and genomic divergence between two closely related sweetgum species.</title>
        <authorList>
            <person name="Xu W.Q."/>
            <person name="Ren C.Q."/>
            <person name="Zhang X.Y."/>
            <person name="Comes H.P."/>
            <person name="Liu X.H."/>
            <person name="Li Y.G."/>
            <person name="Kettle C.J."/>
            <person name="Jalonen R."/>
            <person name="Gaisberger H."/>
            <person name="Ma Y.Z."/>
            <person name="Qiu Y.X."/>
        </authorList>
    </citation>
    <scope>NUCLEOTIDE SEQUENCE [LARGE SCALE GENOMIC DNA]</scope>
    <source>
        <strain evidence="3">Hangzhou</strain>
    </source>
</reference>
<dbReference type="PROSITE" id="PS50181">
    <property type="entry name" value="FBOX"/>
    <property type="match status" value="1"/>
</dbReference>
<feature type="domain" description="F-box" evidence="2">
    <location>
        <begin position="402"/>
        <end position="448"/>
    </location>
</feature>
<dbReference type="SMART" id="SM00256">
    <property type="entry name" value="FBOX"/>
    <property type="match status" value="1"/>
</dbReference>
<proteinExistence type="predicted"/>
<dbReference type="AlphaFoldDB" id="A0AAP0RW22"/>
<dbReference type="Gene3D" id="3.40.1000.30">
    <property type="match status" value="1"/>
</dbReference>
<dbReference type="CDD" id="cd22165">
    <property type="entry name" value="F-box_AtSKIP22-like"/>
    <property type="match status" value="1"/>
</dbReference>
<accession>A0AAP0RW22</accession>
<organism evidence="3 4">
    <name type="scientific">Liquidambar formosana</name>
    <name type="common">Formosan gum</name>
    <dbReference type="NCBI Taxonomy" id="63359"/>
    <lineage>
        <taxon>Eukaryota</taxon>
        <taxon>Viridiplantae</taxon>
        <taxon>Streptophyta</taxon>
        <taxon>Embryophyta</taxon>
        <taxon>Tracheophyta</taxon>
        <taxon>Spermatophyta</taxon>
        <taxon>Magnoliopsida</taxon>
        <taxon>eudicotyledons</taxon>
        <taxon>Gunneridae</taxon>
        <taxon>Pentapetalae</taxon>
        <taxon>Saxifragales</taxon>
        <taxon>Altingiaceae</taxon>
        <taxon>Liquidambar</taxon>
    </lineage>
</organism>
<feature type="compositionally biased region" description="Acidic residues" evidence="1">
    <location>
        <begin position="175"/>
        <end position="191"/>
    </location>
</feature>
<dbReference type="Gene3D" id="1.20.1280.50">
    <property type="match status" value="1"/>
</dbReference>
<dbReference type="PANTHER" id="PTHR47602">
    <property type="entry name" value="F-BOX PROTEIN SKIP22"/>
    <property type="match status" value="1"/>
</dbReference>
<evidence type="ECO:0000256" key="1">
    <source>
        <dbReference type="SAM" id="MobiDB-lite"/>
    </source>
</evidence>
<dbReference type="Pfam" id="PF12937">
    <property type="entry name" value="F-box-like"/>
    <property type="match status" value="1"/>
</dbReference>
<feature type="compositionally biased region" description="Acidic residues" evidence="1">
    <location>
        <begin position="202"/>
        <end position="211"/>
    </location>
</feature>
<feature type="region of interest" description="Disordered" evidence="1">
    <location>
        <begin position="135"/>
        <end position="216"/>
    </location>
</feature>
<evidence type="ECO:0000313" key="4">
    <source>
        <dbReference type="Proteomes" id="UP001415857"/>
    </source>
</evidence>